<gene>
    <name evidence="4" type="ORF">EFW17_17575</name>
</gene>
<dbReference type="GO" id="GO:0008610">
    <property type="term" value="P:lipid biosynthetic process"/>
    <property type="evidence" value="ECO:0007669"/>
    <property type="project" value="TreeGrafter"/>
</dbReference>
<evidence type="ECO:0000313" key="4">
    <source>
        <dbReference type="EMBL" id="RNL83023.1"/>
    </source>
</evidence>
<evidence type="ECO:0000256" key="1">
    <source>
        <dbReference type="ARBA" id="ARBA00007169"/>
    </source>
</evidence>
<keyword evidence="2" id="KW-0378">Hydrolase</keyword>
<proteinExistence type="inferred from homology"/>
<dbReference type="PANTHER" id="PTHR11487">
    <property type="entry name" value="THIOESTERASE"/>
    <property type="match status" value="1"/>
</dbReference>
<evidence type="ECO:0000259" key="3">
    <source>
        <dbReference type="SMART" id="SM00824"/>
    </source>
</evidence>
<dbReference type="OrthoDB" id="8480037at2"/>
<feature type="domain" description="Thioesterase TesA-like" evidence="3">
    <location>
        <begin position="23"/>
        <end position="249"/>
    </location>
</feature>
<keyword evidence="5" id="KW-1185">Reference proteome</keyword>
<dbReference type="InterPro" id="IPR001031">
    <property type="entry name" value="Thioesterase"/>
</dbReference>
<comment type="caution">
    <text evidence="4">The sequence shown here is derived from an EMBL/GenBank/DDBJ whole genome shotgun (WGS) entry which is preliminary data.</text>
</comment>
<protein>
    <submittedName>
        <fullName evidence="4">Thioesterase</fullName>
    </submittedName>
</protein>
<evidence type="ECO:0000256" key="2">
    <source>
        <dbReference type="ARBA" id="ARBA00022801"/>
    </source>
</evidence>
<reference evidence="4 5" key="1">
    <citation type="submission" date="2018-11" db="EMBL/GenBank/DDBJ databases">
        <title>The genome draft of YIM 96095.</title>
        <authorList>
            <person name="Tang S.-K."/>
            <person name="Chunyu W.-X."/>
            <person name="Feng Y.-Z."/>
        </authorList>
    </citation>
    <scope>NUCLEOTIDE SEQUENCE [LARGE SCALE GENOMIC DNA]</scope>
    <source>
        <strain evidence="4 5">YIM 96095</strain>
    </source>
</reference>
<organism evidence="4 5">
    <name type="scientific">Halostreptopolyspora alba</name>
    <dbReference type="NCBI Taxonomy" id="2487137"/>
    <lineage>
        <taxon>Bacteria</taxon>
        <taxon>Bacillati</taxon>
        <taxon>Actinomycetota</taxon>
        <taxon>Actinomycetes</taxon>
        <taxon>Streptosporangiales</taxon>
        <taxon>Nocardiopsidaceae</taxon>
        <taxon>Halostreptopolyspora</taxon>
    </lineage>
</organism>
<dbReference type="InterPro" id="IPR012223">
    <property type="entry name" value="TEII"/>
</dbReference>
<dbReference type="SUPFAM" id="SSF53474">
    <property type="entry name" value="alpha/beta-Hydrolases"/>
    <property type="match status" value="1"/>
</dbReference>
<sequence length="250" mass="27104">METWQGTWLRRFVPRPDASLRLFCFPHGGGGASGFRDWAETLPATVECLAVQYPGREDRTGDPPASDLAELAASVAAEVAPLTDRPYALFGHSMGATVAHELAHALRDRGCDEPLLLLVSGREAPHDENGGDVHLRDDDGLARELYRLGGTAAELLDDPELRAMLLGYVREDYRLVETFRPATRAPLTCPVNVLLGAEDPDLDPARASRWSATTLGRTDLRVFPGGHFYLVERPAETVTAVGDALHAALG</sequence>
<name>A0A3N0E5E7_9ACTN</name>
<dbReference type="Proteomes" id="UP000269198">
    <property type="component" value="Unassembled WGS sequence"/>
</dbReference>
<evidence type="ECO:0000313" key="5">
    <source>
        <dbReference type="Proteomes" id="UP000269198"/>
    </source>
</evidence>
<dbReference type="AlphaFoldDB" id="A0A3N0E5E7"/>
<dbReference type="InterPro" id="IPR029058">
    <property type="entry name" value="AB_hydrolase_fold"/>
</dbReference>
<comment type="similarity">
    <text evidence="1">Belongs to the thioesterase family.</text>
</comment>
<dbReference type="SMART" id="SM00824">
    <property type="entry name" value="PKS_TE"/>
    <property type="match status" value="1"/>
</dbReference>
<dbReference type="Pfam" id="PF00975">
    <property type="entry name" value="Thioesterase"/>
    <property type="match status" value="1"/>
</dbReference>
<dbReference type="Gene3D" id="3.40.50.1820">
    <property type="entry name" value="alpha/beta hydrolase"/>
    <property type="match status" value="1"/>
</dbReference>
<dbReference type="EMBL" id="RJMB01000019">
    <property type="protein sequence ID" value="RNL83023.1"/>
    <property type="molecule type" value="Genomic_DNA"/>
</dbReference>
<dbReference type="PANTHER" id="PTHR11487:SF0">
    <property type="entry name" value="S-ACYL FATTY ACID SYNTHASE THIOESTERASE, MEDIUM CHAIN"/>
    <property type="match status" value="1"/>
</dbReference>
<dbReference type="GO" id="GO:0016787">
    <property type="term" value="F:hydrolase activity"/>
    <property type="evidence" value="ECO:0007669"/>
    <property type="project" value="UniProtKB-KW"/>
</dbReference>
<dbReference type="RefSeq" id="WP_123202500.1">
    <property type="nucleotide sequence ID" value="NZ_RJMB01000019.1"/>
</dbReference>
<dbReference type="InterPro" id="IPR020802">
    <property type="entry name" value="TesA-like"/>
</dbReference>
<accession>A0A3N0E5E7</accession>